<dbReference type="CDD" id="cd13962">
    <property type="entry name" value="PT_UbiA_UBIAD1"/>
    <property type="match status" value="1"/>
</dbReference>
<keyword evidence="3" id="KW-0474">Menaquinone biosynthesis</keyword>
<reference evidence="9" key="1">
    <citation type="submission" date="2022-10" db="EMBL/GenBank/DDBJ databases">
        <title>The complete genomes of actinobacterial strains from the NBC collection.</title>
        <authorList>
            <person name="Joergensen T.S."/>
            <person name="Alvarez Arevalo M."/>
            <person name="Sterndorff E.B."/>
            <person name="Faurdal D."/>
            <person name="Vuksanovic O."/>
            <person name="Mourched A.-S."/>
            <person name="Charusanti P."/>
            <person name="Shaw S."/>
            <person name="Blin K."/>
            <person name="Weber T."/>
        </authorList>
    </citation>
    <scope>NUCLEOTIDE SEQUENCE</scope>
    <source>
        <strain evidence="9">NBC_00222</strain>
    </source>
</reference>
<dbReference type="PANTHER" id="PTHR13929:SF0">
    <property type="entry name" value="UBIA PRENYLTRANSFERASE DOMAIN-CONTAINING PROTEIN 1"/>
    <property type="match status" value="1"/>
</dbReference>
<dbReference type="Pfam" id="PF01040">
    <property type="entry name" value="UbiA"/>
    <property type="match status" value="1"/>
</dbReference>
<keyword evidence="4" id="KW-0808">Transferase</keyword>
<evidence type="ECO:0000256" key="3">
    <source>
        <dbReference type="ARBA" id="ARBA00022428"/>
    </source>
</evidence>
<comment type="pathway">
    <text evidence="2">Quinol/quinone metabolism; menaquinone biosynthesis.</text>
</comment>
<feature type="transmembrane region" description="Helical" evidence="8">
    <location>
        <begin position="266"/>
        <end position="287"/>
    </location>
</feature>
<comment type="subcellular location">
    <subcellularLocation>
        <location evidence="1">Membrane</location>
        <topology evidence="1">Multi-pass membrane protein</topology>
    </subcellularLocation>
</comment>
<feature type="transmembrane region" description="Helical" evidence="8">
    <location>
        <begin position="117"/>
        <end position="136"/>
    </location>
</feature>
<dbReference type="Gene3D" id="1.10.357.140">
    <property type="entry name" value="UbiA prenyltransferase"/>
    <property type="match status" value="1"/>
</dbReference>
<evidence type="ECO:0000256" key="8">
    <source>
        <dbReference type="SAM" id="Phobius"/>
    </source>
</evidence>
<evidence type="ECO:0000313" key="10">
    <source>
        <dbReference type="Proteomes" id="UP001432222"/>
    </source>
</evidence>
<evidence type="ECO:0000256" key="7">
    <source>
        <dbReference type="ARBA" id="ARBA00023136"/>
    </source>
</evidence>
<protein>
    <submittedName>
        <fullName evidence="9">Prenyltransferase</fullName>
    </submittedName>
</protein>
<evidence type="ECO:0000313" key="9">
    <source>
        <dbReference type="EMBL" id="WUQ81689.1"/>
    </source>
</evidence>
<dbReference type="InterPro" id="IPR000537">
    <property type="entry name" value="UbiA_prenyltransferase"/>
</dbReference>
<evidence type="ECO:0000256" key="1">
    <source>
        <dbReference type="ARBA" id="ARBA00004141"/>
    </source>
</evidence>
<keyword evidence="7 8" id="KW-0472">Membrane</keyword>
<dbReference type="InterPro" id="IPR026046">
    <property type="entry name" value="UBIAD1"/>
</dbReference>
<keyword evidence="5 8" id="KW-0812">Transmembrane</keyword>
<feature type="transmembrane region" description="Helical" evidence="8">
    <location>
        <begin position="332"/>
        <end position="353"/>
    </location>
</feature>
<gene>
    <name evidence="9" type="ORF">OHA16_01145</name>
</gene>
<dbReference type="InterPro" id="IPR044878">
    <property type="entry name" value="UbiA_sf"/>
</dbReference>
<proteinExistence type="predicted"/>
<evidence type="ECO:0000256" key="6">
    <source>
        <dbReference type="ARBA" id="ARBA00022989"/>
    </source>
</evidence>
<dbReference type="Proteomes" id="UP001432222">
    <property type="component" value="Chromosome"/>
</dbReference>
<feature type="transmembrane region" description="Helical" evidence="8">
    <location>
        <begin position="142"/>
        <end position="159"/>
    </location>
</feature>
<keyword evidence="6 8" id="KW-1133">Transmembrane helix</keyword>
<dbReference type="RefSeq" id="WP_328952764.1">
    <property type="nucleotide sequence ID" value="NZ_CP108110.1"/>
</dbReference>
<feature type="transmembrane region" description="Helical" evidence="8">
    <location>
        <begin position="299"/>
        <end position="320"/>
    </location>
</feature>
<name>A0ABZ1TV08_9ACTN</name>
<keyword evidence="10" id="KW-1185">Reference proteome</keyword>
<sequence length="362" mass="37743">MNTTGFAASAPVPASVPAAAPALPRADRVRAFVRLGRPKFLVQSMMVVGLGVSMSVHDGHAFRPGWFVLTLAFAWCTHLMTHYCNEYFDLDADRANAAPTGWTGGSRVLVSGLLRPMVSLSAAFVLLFVSLGLITVMPTTGTRVMAAAIAALSWFYTAPPLRLNYHALGEVACALVLYGLGPLLACALQSGSVTGADVVYAGVVCALQFLRMSVMNLADIEGDRRTGKHTLAVALDGPGLVRLYIGGQFAVGAGMLVLAGTGVVPAAGAIAVLATAPVAAWVSRRLLTGALRRPEKANAVTFLASMHMPITACAITLSLLGSALNTDRGVPGGWLAVYGVTLTAFLVWLTGAVRSNVLRRPA</sequence>
<evidence type="ECO:0000256" key="2">
    <source>
        <dbReference type="ARBA" id="ARBA00004863"/>
    </source>
</evidence>
<organism evidence="9 10">
    <name type="scientific">Kitasatospora purpeofusca</name>
    <dbReference type="NCBI Taxonomy" id="67352"/>
    <lineage>
        <taxon>Bacteria</taxon>
        <taxon>Bacillati</taxon>
        <taxon>Actinomycetota</taxon>
        <taxon>Actinomycetes</taxon>
        <taxon>Kitasatosporales</taxon>
        <taxon>Streptomycetaceae</taxon>
        <taxon>Kitasatospora</taxon>
    </lineage>
</organism>
<dbReference type="EMBL" id="CP108110">
    <property type="protein sequence ID" value="WUQ81689.1"/>
    <property type="molecule type" value="Genomic_DNA"/>
</dbReference>
<dbReference type="PANTHER" id="PTHR13929">
    <property type="entry name" value="1,4-DIHYDROXY-2-NAPHTHOATE OCTAPRENYLTRANSFERASE"/>
    <property type="match status" value="1"/>
</dbReference>
<evidence type="ECO:0000256" key="4">
    <source>
        <dbReference type="ARBA" id="ARBA00022679"/>
    </source>
</evidence>
<evidence type="ECO:0000256" key="5">
    <source>
        <dbReference type="ARBA" id="ARBA00022692"/>
    </source>
</evidence>
<accession>A0ABZ1TV08</accession>
<feature type="transmembrane region" description="Helical" evidence="8">
    <location>
        <begin position="171"/>
        <end position="192"/>
    </location>
</feature>